<proteinExistence type="predicted"/>
<accession>A0A1H0N8B6</accession>
<dbReference type="GO" id="GO:0016818">
    <property type="term" value="F:hydrolase activity, acting on acid anhydrides, in phosphorus-containing anhydrides"/>
    <property type="evidence" value="ECO:0007669"/>
    <property type="project" value="InterPro"/>
</dbReference>
<gene>
    <name evidence="8" type="ORF">SAMN04515671_2255</name>
</gene>
<dbReference type="InterPro" id="IPR015797">
    <property type="entry name" value="NUDIX_hydrolase-like_dom_sf"/>
</dbReference>
<evidence type="ECO:0000256" key="1">
    <source>
        <dbReference type="ARBA" id="ARBA00001936"/>
    </source>
</evidence>
<dbReference type="PROSITE" id="PS51462">
    <property type="entry name" value="NUDIX"/>
    <property type="match status" value="1"/>
</dbReference>
<sequence>MAEQSPHGPAGAEPVEPRLAATVMLLREGSAGLEVFVMHRVAGMAFAPSVTVFPGGGVDPGDHDAPVWSGPDRRWWATALAKEQDLASALVVAAVRELFEETGVLLSEGGLGESERQAVAEHRSTLREVMDPHRLRLRSELLRPWANWITPPGNTRRYDTFFFLAAQPEGQEAQMLTSEAESGRWARPVDLLAEHAGGQLAMMPPTLSMLIDLQRAGTVQWAMSQSKTVTPLTPVVRSRPGEPLEIEADGRVFSLRRQGT</sequence>
<evidence type="ECO:0000256" key="4">
    <source>
        <dbReference type="ARBA" id="ARBA00022801"/>
    </source>
</evidence>
<dbReference type="Gene3D" id="3.90.79.10">
    <property type="entry name" value="Nucleoside Triphosphate Pyrophosphohydrolase"/>
    <property type="match status" value="1"/>
</dbReference>
<dbReference type="STRING" id="1090615.SAMN04515671_2255"/>
<keyword evidence="5" id="KW-0460">Magnesium</keyword>
<dbReference type="EMBL" id="LT629710">
    <property type="protein sequence ID" value="SDO88969.1"/>
    <property type="molecule type" value="Genomic_DNA"/>
</dbReference>
<feature type="domain" description="Nudix hydrolase" evidence="7">
    <location>
        <begin position="16"/>
        <end position="208"/>
    </location>
</feature>
<evidence type="ECO:0000256" key="2">
    <source>
        <dbReference type="ARBA" id="ARBA00001946"/>
    </source>
</evidence>
<dbReference type="GO" id="GO:0046872">
    <property type="term" value="F:metal ion binding"/>
    <property type="evidence" value="ECO:0007669"/>
    <property type="project" value="UniProtKB-KW"/>
</dbReference>
<dbReference type="AlphaFoldDB" id="A0A1H0N8B6"/>
<dbReference type="Proteomes" id="UP000198741">
    <property type="component" value="Chromosome I"/>
</dbReference>
<keyword evidence="3" id="KW-0479">Metal-binding</keyword>
<comment type="cofactor">
    <cofactor evidence="2">
        <name>Mg(2+)</name>
        <dbReference type="ChEBI" id="CHEBI:18420"/>
    </cofactor>
</comment>
<protein>
    <submittedName>
        <fullName evidence="8">NUDIX domain-containing protein</fullName>
    </submittedName>
</protein>
<keyword evidence="6" id="KW-0464">Manganese</keyword>
<dbReference type="RefSeq" id="WP_090476032.1">
    <property type="nucleotide sequence ID" value="NZ_LT629710.1"/>
</dbReference>
<evidence type="ECO:0000256" key="3">
    <source>
        <dbReference type="ARBA" id="ARBA00022723"/>
    </source>
</evidence>
<keyword evidence="4" id="KW-0378">Hydrolase</keyword>
<dbReference type="PANTHER" id="PTHR12318:SF0">
    <property type="entry name" value="ACYL-COENZYME A DIPHOSPHATASE NUDT19"/>
    <property type="match status" value="1"/>
</dbReference>
<dbReference type="PANTHER" id="PTHR12318">
    <property type="entry name" value="TESTOSTERONE-REGULATED PROTEIN RP2"/>
    <property type="match status" value="1"/>
</dbReference>
<dbReference type="CDD" id="cd18870">
    <property type="entry name" value="NUDIX_AcylCoAdiphos_Nudt19"/>
    <property type="match status" value="1"/>
</dbReference>
<evidence type="ECO:0000256" key="5">
    <source>
        <dbReference type="ARBA" id="ARBA00022842"/>
    </source>
</evidence>
<organism evidence="8 9">
    <name type="scientific">Nakamurella panacisegetis</name>
    <dbReference type="NCBI Taxonomy" id="1090615"/>
    <lineage>
        <taxon>Bacteria</taxon>
        <taxon>Bacillati</taxon>
        <taxon>Actinomycetota</taxon>
        <taxon>Actinomycetes</taxon>
        <taxon>Nakamurellales</taxon>
        <taxon>Nakamurellaceae</taxon>
        <taxon>Nakamurella</taxon>
    </lineage>
</organism>
<evidence type="ECO:0000259" key="7">
    <source>
        <dbReference type="PROSITE" id="PS51462"/>
    </source>
</evidence>
<name>A0A1H0N8B6_9ACTN</name>
<comment type="cofactor">
    <cofactor evidence="1">
        <name>Mn(2+)</name>
        <dbReference type="ChEBI" id="CHEBI:29035"/>
    </cofactor>
</comment>
<keyword evidence="9" id="KW-1185">Reference proteome</keyword>
<reference evidence="8 9" key="1">
    <citation type="submission" date="2016-10" db="EMBL/GenBank/DDBJ databases">
        <authorList>
            <person name="de Groot N.N."/>
        </authorList>
    </citation>
    <scope>NUCLEOTIDE SEQUENCE [LARGE SCALE GENOMIC DNA]</scope>
    <source>
        <strain evidence="9">P4-7,KCTC 19426,CECT 7604</strain>
    </source>
</reference>
<evidence type="ECO:0000313" key="8">
    <source>
        <dbReference type="EMBL" id="SDO88969.1"/>
    </source>
</evidence>
<evidence type="ECO:0000313" key="9">
    <source>
        <dbReference type="Proteomes" id="UP000198741"/>
    </source>
</evidence>
<evidence type="ECO:0000256" key="6">
    <source>
        <dbReference type="ARBA" id="ARBA00023211"/>
    </source>
</evidence>
<dbReference type="InterPro" id="IPR039121">
    <property type="entry name" value="NUDT19"/>
</dbReference>
<dbReference type="InterPro" id="IPR000086">
    <property type="entry name" value="NUDIX_hydrolase_dom"/>
</dbReference>
<dbReference type="SUPFAM" id="SSF55811">
    <property type="entry name" value="Nudix"/>
    <property type="match status" value="1"/>
</dbReference>